<dbReference type="SUPFAM" id="SSF90188">
    <property type="entry name" value="Somatomedin B domain"/>
    <property type="match status" value="1"/>
</dbReference>
<accession>A0AAV4H8K8</accession>
<organism evidence="5 6">
    <name type="scientific">Elysia marginata</name>
    <dbReference type="NCBI Taxonomy" id="1093978"/>
    <lineage>
        <taxon>Eukaryota</taxon>
        <taxon>Metazoa</taxon>
        <taxon>Spiralia</taxon>
        <taxon>Lophotrochozoa</taxon>
        <taxon>Mollusca</taxon>
        <taxon>Gastropoda</taxon>
        <taxon>Heterobranchia</taxon>
        <taxon>Euthyneura</taxon>
        <taxon>Panpulmonata</taxon>
        <taxon>Sacoglossa</taxon>
        <taxon>Placobranchoidea</taxon>
        <taxon>Plakobranchidae</taxon>
        <taxon>Elysia</taxon>
    </lineage>
</organism>
<dbReference type="InterPro" id="IPR001212">
    <property type="entry name" value="Somatomedin_B_dom"/>
</dbReference>
<dbReference type="InterPro" id="IPR036024">
    <property type="entry name" value="Somatomedin_B-like_dom_sf"/>
</dbReference>
<evidence type="ECO:0000259" key="4">
    <source>
        <dbReference type="PROSITE" id="PS50958"/>
    </source>
</evidence>
<protein>
    <recommendedName>
        <fullName evidence="4">SMB domain-containing protein</fullName>
    </recommendedName>
</protein>
<keyword evidence="1" id="KW-1015">Disulfide bond</keyword>
<keyword evidence="6" id="KW-1185">Reference proteome</keyword>
<dbReference type="EMBL" id="BMAT01005422">
    <property type="protein sequence ID" value="GFR92945.1"/>
    <property type="molecule type" value="Genomic_DNA"/>
</dbReference>
<proteinExistence type="predicted"/>
<sequence length="774" mass="86852">MPFNKSKKTSAVFIYIFFTCVFQHLAKAQTTPGRSVDTRTSREKCILQDQRDEKVTALNSKNLAPATYAPKNKSNAFFTKFELNTTVGYDANFLQLLKSDKSSRTGNNSSPWLSTATPLRNRSLSEITNDLNSTIRLEVLARQDSNGTTDVPPWEDLHSDVYEFTCRGRCGQKIAFPCGCSASCVVYDTCCQDMAQDCPHVLRKGLLKFRHLMMTEKLCEDENPVYMITSCPEVGRQQYNQEQQGAGTGRTNEHTTGTSLKKIPRSLSLSNERSGSEEKTLRKFHHAMLLSAPVTDATTGFTFKNKTIYDCHNAPTDAYFRWSLQIEYVSENPLSLEDIEPLLETSTYYTPTFDSNLLVPHLCISNLIRNCSQFTVSSELDEYFEAKCQNRTAVVYTEATNENYANIFCLYCNQGRLDHVFLYQLNDARYLKSVFLFRISVSLSHNGDVDLTLVSPDDEIIQPWTSSHCAASGISSTSSEHIQTAAVEQPGNTVCVSQCHSLFTLRPDGLCKCAHKALVAIADDGLPPLSHSALSNLTDFVFCSLKHLMPSMRHADMLNATVSAELDTRLNKTLYVVTLLVELPAAAYRFFTDTREESDKNFHYLVILAKAFKAYRLSRNLNAETRQEGQEIKSLVKTVDMTLSRDYLETQFVRAGRYIKGPVVDSENKTTVCASYMVMDFGEGLDLNVRGATDTLFCYEDGSHQWDAELISTLEESECWDPPLPPPPGQPSSKQSLRSVCSTCFELKSSLLVATTSVYVTLFVKLNEMSVMFE</sequence>
<keyword evidence="3" id="KW-0732">Signal</keyword>
<dbReference type="AlphaFoldDB" id="A0AAV4H8K8"/>
<evidence type="ECO:0000256" key="2">
    <source>
        <dbReference type="SAM" id="MobiDB-lite"/>
    </source>
</evidence>
<reference evidence="5 6" key="1">
    <citation type="journal article" date="2021" name="Elife">
        <title>Chloroplast acquisition without the gene transfer in kleptoplastic sea slugs, Plakobranchus ocellatus.</title>
        <authorList>
            <person name="Maeda T."/>
            <person name="Takahashi S."/>
            <person name="Yoshida T."/>
            <person name="Shimamura S."/>
            <person name="Takaki Y."/>
            <person name="Nagai Y."/>
            <person name="Toyoda A."/>
            <person name="Suzuki Y."/>
            <person name="Arimoto A."/>
            <person name="Ishii H."/>
            <person name="Satoh N."/>
            <person name="Nishiyama T."/>
            <person name="Hasebe M."/>
            <person name="Maruyama T."/>
            <person name="Minagawa J."/>
            <person name="Obokata J."/>
            <person name="Shigenobu S."/>
        </authorList>
    </citation>
    <scope>NUCLEOTIDE SEQUENCE [LARGE SCALE GENOMIC DNA]</scope>
</reference>
<comment type="caution">
    <text evidence="5">The sequence shown here is derived from an EMBL/GenBank/DDBJ whole genome shotgun (WGS) entry which is preliminary data.</text>
</comment>
<feature type="region of interest" description="Disordered" evidence="2">
    <location>
        <begin position="241"/>
        <end position="260"/>
    </location>
</feature>
<dbReference type="PROSITE" id="PS50958">
    <property type="entry name" value="SMB_2"/>
    <property type="match status" value="1"/>
</dbReference>
<name>A0AAV4H8K8_9GAST</name>
<evidence type="ECO:0000256" key="1">
    <source>
        <dbReference type="ARBA" id="ARBA00023157"/>
    </source>
</evidence>
<evidence type="ECO:0000313" key="6">
    <source>
        <dbReference type="Proteomes" id="UP000762676"/>
    </source>
</evidence>
<gene>
    <name evidence="5" type="ORF">ElyMa_002631200</name>
</gene>
<feature type="domain" description="SMB" evidence="4">
    <location>
        <begin position="162"/>
        <end position="202"/>
    </location>
</feature>
<feature type="chain" id="PRO_5043730335" description="SMB domain-containing protein" evidence="3">
    <location>
        <begin position="29"/>
        <end position="774"/>
    </location>
</feature>
<feature type="signal peptide" evidence="3">
    <location>
        <begin position="1"/>
        <end position="28"/>
    </location>
</feature>
<evidence type="ECO:0000313" key="5">
    <source>
        <dbReference type="EMBL" id="GFR92945.1"/>
    </source>
</evidence>
<evidence type="ECO:0000256" key="3">
    <source>
        <dbReference type="SAM" id="SignalP"/>
    </source>
</evidence>
<dbReference type="Proteomes" id="UP000762676">
    <property type="component" value="Unassembled WGS sequence"/>
</dbReference>